<organism evidence="1 2">
    <name type="scientific">Cloacibacillus evryensis</name>
    <dbReference type="NCBI Taxonomy" id="508460"/>
    <lineage>
        <taxon>Bacteria</taxon>
        <taxon>Thermotogati</taxon>
        <taxon>Synergistota</taxon>
        <taxon>Synergistia</taxon>
        <taxon>Synergistales</taxon>
        <taxon>Synergistaceae</taxon>
        <taxon>Cloacibacillus</taxon>
    </lineage>
</organism>
<dbReference type="Proteomes" id="UP001205919">
    <property type="component" value="Unassembled WGS sequence"/>
</dbReference>
<evidence type="ECO:0000313" key="2">
    <source>
        <dbReference type="Proteomes" id="UP001205919"/>
    </source>
</evidence>
<dbReference type="RefSeq" id="WP_008709201.1">
    <property type="nucleotide sequence ID" value="NZ_CABKQM010000003.1"/>
</dbReference>
<dbReference type="AlphaFoldDB" id="A0AAW5K364"/>
<dbReference type="EMBL" id="JANFYT010000022">
    <property type="protein sequence ID" value="MCQ4814872.1"/>
    <property type="molecule type" value="Genomic_DNA"/>
</dbReference>
<reference evidence="1 2" key="1">
    <citation type="submission" date="2022-06" db="EMBL/GenBank/DDBJ databases">
        <title>Isolation of gut microbiota from human fecal samples.</title>
        <authorList>
            <person name="Pamer E.G."/>
            <person name="Barat B."/>
            <person name="Waligurski E."/>
            <person name="Medina S."/>
            <person name="Paddock L."/>
            <person name="Mostad J."/>
        </authorList>
    </citation>
    <scope>NUCLEOTIDE SEQUENCE [LARGE SCALE GENOMIC DNA]</scope>
    <source>
        <strain evidence="1 2">DFI.9.90</strain>
    </source>
</reference>
<gene>
    <name evidence="1" type="ORF">NE630_10565</name>
</gene>
<keyword evidence="2" id="KW-1185">Reference proteome</keyword>
<evidence type="ECO:0000313" key="1">
    <source>
        <dbReference type="EMBL" id="MCQ4814872.1"/>
    </source>
</evidence>
<sequence length="42" mass="5212">MRDYKKIVKSLLDHHSEEEWFEWPEQELITLLARMIQIKTIL</sequence>
<proteinExistence type="predicted"/>
<comment type="caution">
    <text evidence="1">The sequence shown here is derived from an EMBL/GenBank/DDBJ whole genome shotgun (WGS) entry which is preliminary data.</text>
</comment>
<name>A0AAW5K364_9BACT</name>
<accession>A0AAW5K364</accession>
<protein>
    <submittedName>
        <fullName evidence="1">Uncharacterized protein</fullName>
    </submittedName>
</protein>